<sequence length="46" mass="5353">MLYSCYLKDNLKRLEKEGKEKTAGAWRLKGGSLRMHLDCWKTPLPS</sequence>
<gene>
    <name evidence="1" type="ORF">RchiOBHm_Chr6g0285311</name>
</gene>
<evidence type="ECO:0000313" key="2">
    <source>
        <dbReference type="Proteomes" id="UP000238479"/>
    </source>
</evidence>
<name>A0A2P6PUI1_ROSCH</name>
<dbReference type="Gramene" id="PRQ25590">
    <property type="protein sequence ID" value="PRQ25590"/>
    <property type="gene ID" value="RchiOBHm_Chr6g0285311"/>
</dbReference>
<organism evidence="1 2">
    <name type="scientific">Rosa chinensis</name>
    <name type="common">China rose</name>
    <dbReference type="NCBI Taxonomy" id="74649"/>
    <lineage>
        <taxon>Eukaryota</taxon>
        <taxon>Viridiplantae</taxon>
        <taxon>Streptophyta</taxon>
        <taxon>Embryophyta</taxon>
        <taxon>Tracheophyta</taxon>
        <taxon>Spermatophyta</taxon>
        <taxon>Magnoliopsida</taxon>
        <taxon>eudicotyledons</taxon>
        <taxon>Gunneridae</taxon>
        <taxon>Pentapetalae</taxon>
        <taxon>rosids</taxon>
        <taxon>fabids</taxon>
        <taxon>Rosales</taxon>
        <taxon>Rosaceae</taxon>
        <taxon>Rosoideae</taxon>
        <taxon>Rosoideae incertae sedis</taxon>
        <taxon>Rosa</taxon>
    </lineage>
</organism>
<accession>A0A2P6PUI1</accession>
<dbReference type="EMBL" id="PDCK01000044">
    <property type="protein sequence ID" value="PRQ25590.1"/>
    <property type="molecule type" value="Genomic_DNA"/>
</dbReference>
<protein>
    <submittedName>
        <fullName evidence="1">Uncharacterized protein</fullName>
    </submittedName>
</protein>
<dbReference type="Proteomes" id="UP000238479">
    <property type="component" value="Chromosome 6"/>
</dbReference>
<keyword evidence="2" id="KW-1185">Reference proteome</keyword>
<reference evidence="1 2" key="1">
    <citation type="journal article" date="2018" name="Nat. Genet.">
        <title>The Rosa genome provides new insights in the design of modern roses.</title>
        <authorList>
            <person name="Bendahmane M."/>
        </authorList>
    </citation>
    <scope>NUCLEOTIDE SEQUENCE [LARGE SCALE GENOMIC DNA]</scope>
    <source>
        <strain evidence="2">cv. Old Blush</strain>
    </source>
</reference>
<proteinExistence type="predicted"/>
<evidence type="ECO:0000313" key="1">
    <source>
        <dbReference type="EMBL" id="PRQ25590.1"/>
    </source>
</evidence>
<dbReference type="AlphaFoldDB" id="A0A2P6PUI1"/>
<comment type="caution">
    <text evidence="1">The sequence shown here is derived from an EMBL/GenBank/DDBJ whole genome shotgun (WGS) entry which is preliminary data.</text>
</comment>